<protein>
    <submittedName>
        <fullName evidence="2">Type II toxin-antitoxin system HicB family antitoxin</fullName>
    </submittedName>
</protein>
<dbReference type="InterPro" id="IPR051404">
    <property type="entry name" value="TA_system_antitoxin"/>
</dbReference>
<dbReference type="PANTHER" id="PTHR34504">
    <property type="entry name" value="ANTITOXIN HICB"/>
    <property type="match status" value="1"/>
</dbReference>
<organism evidence="2 3">
    <name type="scientific">Lacihabitans soyangensis</name>
    <dbReference type="NCBI Taxonomy" id="869394"/>
    <lineage>
        <taxon>Bacteria</taxon>
        <taxon>Pseudomonadati</taxon>
        <taxon>Bacteroidota</taxon>
        <taxon>Cytophagia</taxon>
        <taxon>Cytophagales</taxon>
        <taxon>Leadbetterellaceae</taxon>
        <taxon>Lacihabitans</taxon>
    </lineage>
</organism>
<dbReference type="Gene3D" id="3.30.160.250">
    <property type="match status" value="1"/>
</dbReference>
<dbReference type="PANTHER" id="PTHR34504:SF2">
    <property type="entry name" value="UPF0150 PROTEIN SSL0259"/>
    <property type="match status" value="1"/>
</dbReference>
<reference evidence="2 3" key="1">
    <citation type="submission" date="2018-11" db="EMBL/GenBank/DDBJ databases">
        <title>Novel bacteria species description.</title>
        <authorList>
            <person name="Han J.-H."/>
        </authorList>
    </citation>
    <scope>NUCLEOTIDE SEQUENCE [LARGE SCALE GENOMIC DNA]</scope>
    <source>
        <strain evidence="2 3">KCTC23259</strain>
    </source>
</reference>
<evidence type="ECO:0000313" key="2">
    <source>
        <dbReference type="EMBL" id="MCP9762045.1"/>
    </source>
</evidence>
<dbReference type="SUPFAM" id="SSF143100">
    <property type="entry name" value="TTHA1013/TTHA0281-like"/>
    <property type="match status" value="1"/>
</dbReference>
<gene>
    <name evidence="2" type="ORF">EGI31_03695</name>
</gene>
<evidence type="ECO:0000259" key="1">
    <source>
        <dbReference type="Pfam" id="PF15919"/>
    </source>
</evidence>
<dbReference type="InterPro" id="IPR035069">
    <property type="entry name" value="TTHA1013/TTHA0281-like"/>
</dbReference>
<dbReference type="InterPro" id="IPR031807">
    <property type="entry name" value="HicB-like"/>
</dbReference>
<comment type="caution">
    <text evidence="2">The sequence shown here is derived from an EMBL/GenBank/DDBJ whole genome shotgun (WGS) entry which is preliminary data.</text>
</comment>
<keyword evidence="3" id="KW-1185">Reference proteome</keyword>
<name>A0AAE3H363_9BACT</name>
<dbReference type="Pfam" id="PF15919">
    <property type="entry name" value="HicB_lk_antitox"/>
    <property type="match status" value="1"/>
</dbReference>
<evidence type="ECO:0000313" key="3">
    <source>
        <dbReference type="Proteomes" id="UP001204144"/>
    </source>
</evidence>
<dbReference type="EMBL" id="RJUF01000005">
    <property type="protein sequence ID" value="MCP9762045.1"/>
    <property type="molecule type" value="Genomic_DNA"/>
</dbReference>
<dbReference type="Proteomes" id="UP001204144">
    <property type="component" value="Unassembled WGS sequence"/>
</dbReference>
<dbReference type="RefSeq" id="WP_255035796.1">
    <property type="nucleotide sequence ID" value="NZ_RJUF01000005.1"/>
</dbReference>
<accession>A0AAE3H363</accession>
<proteinExistence type="predicted"/>
<sequence length="75" mass="8391">MNYNFKIHLHKETEGGFMVTVPSLPGCITQGDDLDDAIAMAKEAIELYIEELKERGENIPDDTNTFEYSLNLAVA</sequence>
<dbReference type="AlphaFoldDB" id="A0AAE3H363"/>
<feature type="domain" description="HicB-like antitoxin of toxin-antitoxin system" evidence="1">
    <location>
        <begin position="5"/>
        <end position="64"/>
    </location>
</feature>